<dbReference type="GO" id="GO:0060070">
    <property type="term" value="P:canonical Wnt signaling pathway"/>
    <property type="evidence" value="ECO:0007669"/>
    <property type="project" value="TreeGrafter"/>
</dbReference>
<evidence type="ECO:0000256" key="10">
    <source>
        <dbReference type="SAM" id="Phobius"/>
    </source>
</evidence>
<dbReference type="Pfam" id="PF01534">
    <property type="entry name" value="Frizzled"/>
    <property type="match status" value="1"/>
</dbReference>
<evidence type="ECO:0000256" key="11">
    <source>
        <dbReference type="SAM" id="SignalP"/>
    </source>
</evidence>
<evidence type="ECO:0000256" key="5">
    <source>
        <dbReference type="ARBA" id="ARBA00022989"/>
    </source>
</evidence>
<dbReference type="SMART" id="SM01330">
    <property type="entry name" value="Frizzled"/>
    <property type="match status" value="1"/>
</dbReference>
<evidence type="ECO:0000256" key="3">
    <source>
        <dbReference type="ARBA" id="ARBA00022473"/>
    </source>
</evidence>
<evidence type="ECO:0000259" key="12">
    <source>
        <dbReference type="PROSITE" id="PS50038"/>
    </source>
</evidence>
<dbReference type="PROSITE" id="PS50038">
    <property type="entry name" value="FZ"/>
    <property type="match status" value="1"/>
</dbReference>
<feature type="transmembrane region" description="Helical" evidence="10">
    <location>
        <begin position="242"/>
        <end position="262"/>
    </location>
</feature>
<keyword evidence="11" id="KW-0732">Signal</keyword>
<dbReference type="InterPro" id="IPR020067">
    <property type="entry name" value="Frizzled_dom"/>
</dbReference>
<feature type="transmembrane region" description="Helical" evidence="10">
    <location>
        <begin position="455"/>
        <end position="474"/>
    </location>
</feature>
<feature type="signal peptide" evidence="11">
    <location>
        <begin position="1"/>
        <end position="20"/>
    </location>
</feature>
<dbReference type="GO" id="GO:0005615">
    <property type="term" value="C:extracellular space"/>
    <property type="evidence" value="ECO:0007669"/>
    <property type="project" value="TreeGrafter"/>
</dbReference>
<reference evidence="14" key="1">
    <citation type="submission" date="2019-10" db="EMBL/GenBank/DDBJ databases">
        <title>Short sand fly seasons in Tbilisi, Georgia, hinder development of host immunity to saliva of the visceral leishmaniasis vector Phlebotomus kandelakii.</title>
        <authorList>
            <person name="Oliveira F."/>
            <person name="Giorgobiani E."/>
            <person name="Guimaraes-Costa A.B."/>
            <person name="Abdeladhim M."/>
            <person name="Oristian J."/>
            <person name="Tskhvaradze L."/>
            <person name="Tsertsvadze N."/>
            <person name="Zakalashvili M."/>
            <person name="Valenzuela J.G."/>
            <person name="Kamhawi S."/>
        </authorList>
    </citation>
    <scope>NUCLEOTIDE SEQUENCE</scope>
    <source>
        <strain evidence="14">Wild-capture in Tbilisi</strain>
        <tissue evidence="14">Salivary glands</tissue>
    </source>
</reference>
<comment type="subcellular location">
    <subcellularLocation>
        <location evidence="1">Membrane</location>
        <topology evidence="1">Multi-pass membrane protein</topology>
    </subcellularLocation>
</comment>
<dbReference type="CDD" id="cd15031">
    <property type="entry name" value="7tmF_FZD3_insect"/>
    <property type="match status" value="1"/>
</dbReference>
<accession>A0A6B2EGP3</accession>
<dbReference type="SUPFAM" id="SSF63501">
    <property type="entry name" value="Frizzled cysteine-rich domain"/>
    <property type="match status" value="1"/>
</dbReference>
<feature type="disulfide bond" evidence="9">
    <location>
        <begin position="34"/>
        <end position="80"/>
    </location>
</feature>
<evidence type="ECO:0000256" key="2">
    <source>
        <dbReference type="ARBA" id="ARBA00008077"/>
    </source>
</evidence>
<dbReference type="CDD" id="cd07066">
    <property type="entry name" value="CRD_FZ"/>
    <property type="match status" value="1"/>
</dbReference>
<dbReference type="PANTHER" id="PTHR11309:SF142">
    <property type="entry name" value="FRIZZLED-3"/>
    <property type="match status" value="1"/>
</dbReference>
<keyword evidence="4 10" id="KW-0812">Transmembrane</keyword>
<sequence length="536" mass="59386">MSKQLIFCVILTIFMGRNLSVAVLQCERIAVPVCQGLGYNLTAMPNLAGHITQHEAEIMMNELEPILETKCSKQAKFLFCATMFPLCSPEVPRPVPACRNLCETVRNDCSEVPGVWPKFLDCDSLPQPGNNELCMQIPQDRDVEQPASAHQGPNLWPWLNLKVPNTHLFKLPSVATCPVNFTLSFDECVPLCRADALFTARQKKAAETWILVLAAICFLFTLFSLVTFWTETTRFGFPERPVLFLTLCYNLLSICYLERIVFHNRGLEIFDGDTNSGVCEVNPPCLASYITTSYLTLSAASWWLIFGLCWYLSTEKQWSSEALERKSGLFHVMAWVPPLAPPIGALLWGAVRPHELTGMCTAPGFTEIPALALLLIGTVLIILSAMSLHRLQHSCHYEKLQQMMTRILIFGGVYFVPATLAIVLSFFEHREPLVKICQPGDTCAPPEKASSAVSLARLFFILFGGSLTGIWVWSRKTCNSCRSRISATPAPCVVIKSTTASLPKCKFKGSLASASVTAPLFSTPHQTASISVHSRV</sequence>
<dbReference type="AlphaFoldDB" id="A0A6B2EGP3"/>
<protein>
    <submittedName>
        <fullName evidence="14">Putative smoothened</fullName>
    </submittedName>
</protein>
<evidence type="ECO:0000256" key="7">
    <source>
        <dbReference type="ARBA" id="ARBA00023157"/>
    </source>
</evidence>
<evidence type="ECO:0000256" key="4">
    <source>
        <dbReference type="ARBA" id="ARBA00022692"/>
    </source>
</evidence>
<proteinExistence type="inferred from homology"/>
<evidence type="ECO:0000256" key="8">
    <source>
        <dbReference type="ARBA" id="ARBA00023170"/>
    </source>
</evidence>
<evidence type="ECO:0000313" key="14">
    <source>
        <dbReference type="EMBL" id="NBJ62245.1"/>
    </source>
</evidence>
<comment type="similarity">
    <text evidence="2">Belongs to the G-protein coupled receptor Fz/Smo family.</text>
</comment>
<keyword evidence="7 9" id="KW-1015">Disulfide bond</keyword>
<dbReference type="PROSITE" id="PS50261">
    <property type="entry name" value="G_PROTEIN_RECEP_F2_4"/>
    <property type="match status" value="1"/>
</dbReference>
<comment type="caution">
    <text evidence="9">Lacks conserved residue(s) required for the propagation of feature annotation.</text>
</comment>
<dbReference type="PANTHER" id="PTHR11309">
    <property type="entry name" value="FRIZZLED"/>
    <property type="match status" value="1"/>
</dbReference>
<dbReference type="Gene3D" id="1.20.1070.10">
    <property type="entry name" value="Rhodopsin 7-helix transmembrane proteins"/>
    <property type="match status" value="1"/>
</dbReference>
<dbReference type="PRINTS" id="PR00489">
    <property type="entry name" value="FRIZZLED"/>
</dbReference>
<feature type="domain" description="FZ" evidence="12">
    <location>
        <begin position="26"/>
        <end position="137"/>
    </location>
</feature>
<keyword evidence="5 10" id="KW-1133">Transmembrane helix</keyword>
<dbReference type="InterPro" id="IPR036790">
    <property type="entry name" value="Frizzled_dom_sf"/>
</dbReference>
<evidence type="ECO:0000259" key="13">
    <source>
        <dbReference type="PROSITE" id="PS50261"/>
    </source>
</evidence>
<organism evidence="14">
    <name type="scientific">Phlebotomus kandelakii</name>
    <dbReference type="NCBI Taxonomy" id="1109342"/>
    <lineage>
        <taxon>Eukaryota</taxon>
        <taxon>Metazoa</taxon>
        <taxon>Ecdysozoa</taxon>
        <taxon>Arthropoda</taxon>
        <taxon>Hexapoda</taxon>
        <taxon>Insecta</taxon>
        <taxon>Pterygota</taxon>
        <taxon>Neoptera</taxon>
        <taxon>Endopterygota</taxon>
        <taxon>Diptera</taxon>
        <taxon>Nematocera</taxon>
        <taxon>Psychodoidea</taxon>
        <taxon>Psychodidae</taxon>
        <taxon>Phlebotomus</taxon>
        <taxon>Larroussius</taxon>
    </lineage>
</organism>
<feature type="transmembrane region" description="Helical" evidence="10">
    <location>
        <begin position="293"/>
        <end position="312"/>
    </location>
</feature>
<dbReference type="EMBL" id="GIFK01004542">
    <property type="protein sequence ID" value="NBJ62245.1"/>
    <property type="molecule type" value="Transcribed_RNA"/>
</dbReference>
<dbReference type="Gene3D" id="1.10.2000.10">
    <property type="entry name" value="Frizzled cysteine-rich domain"/>
    <property type="match status" value="1"/>
</dbReference>
<dbReference type="GO" id="GO:0004888">
    <property type="term" value="F:transmembrane signaling receptor activity"/>
    <property type="evidence" value="ECO:0007669"/>
    <property type="project" value="InterPro"/>
</dbReference>
<evidence type="ECO:0000256" key="9">
    <source>
        <dbReference type="PROSITE-ProRule" id="PRU00090"/>
    </source>
</evidence>
<dbReference type="GO" id="GO:0035567">
    <property type="term" value="P:non-canonical Wnt signaling pathway"/>
    <property type="evidence" value="ECO:0007669"/>
    <property type="project" value="TreeGrafter"/>
</dbReference>
<feature type="domain" description="G-protein coupled receptors family 2 profile 2" evidence="13">
    <location>
        <begin position="203"/>
        <end position="480"/>
    </location>
</feature>
<name>A0A6B2EGP3_9DIPT</name>
<dbReference type="GO" id="GO:0016020">
    <property type="term" value="C:membrane"/>
    <property type="evidence" value="ECO:0007669"/>
    <property type="project" value="UniProtKB-SubCell"/>
</dbReference>
<feature type="transmembrane region" description="Helical" evidence="10">
    <location>
        <begin position="407"/>
        <end position="427"/>
    </location>
</feature>
<keyword evidence="3" id="KW-0217">Developmental protein</keyword>
<feature type="transmembrane region" description="Helical" evidence="10">
    <location>
        <begin position="209"/>
        <end position="230"/>
    </location>
</feature>
<evidence type="ECO:0000256" key="1">
    <source>
        <dbReference type="ARBA" id="ARBA00004141"/>
    </source>
</evidence>
<feature type="transmembrane region" description="Helical" evidence="10">
    <location>
        <begin position="368"/>
        <end position="386"/>
    </location>
</feature>
<feature type="transmembrane region" description="Helical" evidence="10">
    <location>
        <begin position="328"/>
        <end position="348"/>
    </location>
</feature>
<dbReference type="SMART" id="SM00063">
    <property type="entry name" value="FRI"/>
    <property type="match status" value="1"/>
</dbReference>
<feature type="chain" id="PRO_5025438677" evidence="11">
    <location>
        <begin position="21"/>
        <end position="536"/>
    </location>
</feature>
<keyword evidence="8" id="KW-0675">Receptor</keyword>
<dbReference type="InterPro" id="IPR015526">
    <property type="entry name" value="Frizzled/SFRP"/>
</dbReference>
<feature type="disulfide bond" evidence="9">
    <location>
        <begin position="71"/>
        <end position="109"/>
    </location>
</feature>
<keyword evidence="6 10" id="KW-0472">Membrane</keyword>
<dbReference type="InterPro" id="IPR000539">
    <property type="entry name" value="Frizzled/Smoothened_7TM"/>
</dbReference>
<dbReference type="Pfam" id="PF01392">
    <property type="entry name" value="Fz"/>
    <property type="match status" value="1"/>
</dbReference>
<dbReference type="InterPro" id="IPR017981">
    <property type="entry name" value="GPCR_2-like_7TM"/>
</dbReference>
<dbReference type="GO" id="GO:0017147">
    <property type="term" value="F:Wnt-protein binding"/>
    <property type="evidence" value="ECO:0007669"/>
    <property type="project" value="TreeGrafter"/>
</dbReference>
<feature type="disulfide bond" evidence="9">
    <location>
        <begin position="26"/>
        <end position="87"/>
    </location>
</feature>
<evidence type="ECO:0000256" key="6">
    <source>
        <dbReference type="ARBA" id="ARBA00023136"/>
    </source>
</evidence>